<dbReference type="EMBL" id="OY731406">
    <property type="protein sequence ID" value="CAJ1974845.1"/>
    <property type="molecule type" value="Genomic_DNA"/>
</dbReference>
<organism evidence="1 2">
    <name type="scientific">Sphenostylis stenocarpa</name>
    <dbReference type="NCBI Taxonomy" id="92480"/>
    <lineage>
        <taxon>Eukaryota</taxon>
        <taxon>Viridiplantae</taxon>
        <taxon>Streptophyta</taxon>
        <taxon>Embryophyta</taxon>
        <taxon>Tracheophyta</taxon>
        <taxon>Spermatophyta</taxon>
        <taxon>Magnoliopsida</taxon>
        <taxon>eudicotyledons</taxon>
        <taxon>Gunneridae</taxon>
        <taxon>Pentapetalae</taxon>
        <taxon>rosids</taxon>
        <taxon>fabids</taxon>
        <taxon>Fabales</taxon>
        <taxon>Fabaceae</taxon>
        <taxon>Papilionoideae</taxon>
        <taxon>50 kb inversion clade</taxon>
        <taxon>NPAAA clade</taxon>
        <taxon>indigoferoid/millettioid clade</taxon>
        <taxon>Phaseoleae</taxon>
        <taxon>Sphenostylis</taxon>
    </lineage>
</organism>
<reference evidence="1" key="1">
    <citation type="submission" date="2023-10" db="EMBL/GenBank/DDBJ databases">
        <authorList>
            <person name="Domelevo Entfellner J.-B."/>
        </authorList>
    </citation>
    <scope>NUCLEOTIDE SEQUENCE</scope>
</reference>
<dbReference type="Gramene" id="rna-AYBTSS11_LOCUS26930">
    <property type="protein sequence ID" value="CAJ1974845.1"/>
    <property type="gene ID" value="gene-AYBTSS11_LOCUS26930"/>
</dbReference>
<gene>
    <name evidence="1" type="ORF">AYBTSS11_LOCUS26930</name>
</gene>
<keyword evidence="2" id="KW-1185">Reference proteome</keyword>
<sequence length="70" mass="7850">MLDDDKRWTTNRAHLVWSCKGGVADGEGEVEVKGFPWKELEDGAGGTFCVVMYEYSYSCLKIVQSKLLSD</sequence>
<proteinExistence type="predicted"/>
<evidence type="ECO:0000313" key="2">
    <source>
        <dbReference type="Proteomes" id="UP001189624"/>
    </source>
</evidence>
<evidence type="ECO:0000313" key="1">
    <source>
        <dbReference type="EMBL" id="CAJ1974845.1"/>
    </source>
</evidence>
<dbReference type="AlphaFoldDB" id="A0AA86W0Q3"/>
<name>A0AA86W0Q3_9FABA</name>
<protein>
    <submittedName>
        <fullName evidence="1">Uncharacterized protein</fullName>
    </submittedName>
</protein>
<accession>A0AA86W0Q3</accession>
<dbReference type="Proteomes" id="UP001189624">
    <property type="component" value="Chromosome 9"/>
</dbReference>